<dbReference type="InterPro" id="IPR012677">
    <property type="entry name" value="Nucleotide-bd_a/b_plait_sf"/>
</dbReference>
<dbReference type="InterPro" id="IPR006630">
    <property type="entry name" value="La_HTH"/>
</dbReference>
<organism evidence="7 8">
    <name type="scientific">Grifola frondosa</name>
    <name type="common">Maitake</name>
    <name type="synonym">Polyporus frondosus</name>
    <dbReference type="NCBI Taxonomy" id="5627"/>
    <lineage>
        <taxon>Eukaryota</taxon>
        <taxon>Fungi</taxon>
        <taxon>Dikarya</taxon>
        <taxon>Basidiomycota</taxon>
        <taxon>Agaricomycotina</taxon>
        <taxon>Agaricomycetes</taxon>
        <taxon>Polyporales</taxon>
        <taxon>Grifolaceae</taxon>
        <taxon>Grifola</taxon>
    </lineage>
</organism>
<feature type="region of interest" description="Disordered" evidence="5">
    <location>
        <begin position="397"/>
        <end position="436"/>
    </location>
</feature>
<evidence type="ECO:0000313" key="7">
    <source>
        <dbReference type="EMBL" id="OBZ74753.1"/>
    </source>
</evidence>
<dbReference type="GO" id="GO:1990904">
    <property type="term" value="C:ribonucleoprotein complex"/>
    <property type="evidence" value="ECO:0007669"/>
    <property type="project" value="InterPro"/>
</dbReference>
<sequence length="496" mass="56314">MAVVITDTKVPGTTQEEVAAIAPIAMDTDSTVDAVKPEETSTEDDNEKMLRAMRQIEFYFADSNLPYDKFMWSLHTANPDHWVPVKTVASFKRMREFQPLGVEWAAKALRLSEELEVDEAGVNVRRKTEVQEPKGQFERSVYAKGFGNEEPGLQKRLEDFFNKYGRTNAVRMRRRDDTKEFKLGLRGVRRLQICRRVPASGPEAHLGWTGVAYHVKGSILRHEIKEKGLTGKAAVIRKQNIAGPGRKGFNAFKEMDQKDGDKKGKGKDKPKPEIWLEFLGNKIRVHEEDGGSLKPEDIPFVKGASLRFDGAGEDVSFDEIKGTLRERFSRAPFVKYTKGDSWGLVGFDKALSEDEITHVKDSLKTLSGKEVTWTVPDEEQEKAFQIERAIGAAKRTLSFAQNREHGGVEEDGRREGDKKEGESSAPAKPRVRSRLERRGNVPWNRMADPVWVCAVRASPLFKAPRNRKRREMRHDVESIVRPRTCVSRSRHNIETQ</sequence>
<dbReference type="GO" id="GO:0006396">
    <property type="term" value="P:RNA processing"/>
    <property type="evidence" value="ECO:0007669"/>
    <property type="project" value="InterPro"/>
</dbReference>
<name>A0A1C7MCV3_GRIFR</name>
<dbReference type="InterPro" id="IPR036388">
    <property type="entry name" value="WH-like_DNA-bd_sf"/>
</dbReference>
<keyword evidence="3" id="KW-0539">Nucleus</keyword>
<dbReference type="PRINTS" id="PR00302">
    <property type="entry name" value="LUPUSLA"/>
</dbReference>
<accession>A0A1C7MCV3</accession>
<dbReference type="SMART" id="SM00715">
    <property type="entry name" value="LA"/>
    <property type="match status" value="1"/>
</dbReference>
<dbReference type="GO" id="GO:0003729">
    <property type="term" value="F:mRNA binding"/>
    <property type="evidence" value="ECO:0007669"/>
    <property type="project" value="TreeGrafter"/>
</dbReference>
<dbReference type="Gene3D" id="1.10.10.10">
    <property type="entry name" value="Winged helix-like DNA-binding domain superfamily/Winged helix DNA-binding domain"/>
    <property type="match status" value="1"/>
</dbReference>
<dbReference type="SUPFAM" id="SSF46785">
    <property type="entry name" value="Winged helix' DNA-binding domain"/>
    <property type="match status" value="1"/>
</dbReference>
<comment type="caution">
    <text evidence="7">The sequence shown here is derived from an EMBL/GenBank/DDBJ whole genome shotgun (WGS) entry which is preliminary data.</text>
</comment>
<keyword evidence="2 4" id="KW-0694">RNA-binding</keyword>
<gene>
    <name evidence="7" type="primary">sla1_0</name>
    <name evidence="7" type="ORF">A0H81_05562</name>
</gene>
<proteinExistence type="predicted"/>
<evidence type="ECO:0000256" key="1">
    <source>
        <dbReference type="ARBA" id="ARBA00004123"/>
    </source>
</evidence>
<feature type="compositionally biased region" description="Basic and acidic residues" evidence="5">
    <location>
        <begin position="253"/>
        <end position="271"/>
    </location>
</feature>
<reference evidence="7 8" key="1">
    <citation type="submission" date="2016-03" db="EMBL/GenBank/DDBJ databases">
        <title>Whole genome sequencing of Grifola frondosa 9006-11.</title>
        <authorList>
            <person name="Min B."/>
            <person name="Park H."/>
            <person name="Kim J.-G."/>
            <person name="Cho H."/>
            <person name="Oh Y.-L."/>
            <person name="Kong W.-S."/>
            <person name="Choi I.-G."/>
        </authorList>
    </citation>
    <scope>NUCLEOTIDE SEQUENCE [LARGE SCALE GENOMIC DNA]</scope>
    <source>
        <strain evidence="7 8">9006-11</strain>
    </source>
</reference>
<dbReference type="OrthoDB" id="439993at2759"/>
<dbReference type="GO" id="GO:0005634">
    <property type="term" value="C:nucleus"/>
    <property type="evidence" value="ECO:0007669"/>
    <property type="project" value="UniProtKB-SubCell"/>
</dbReference>
<dbReference type="InterPro" id="IPR036390">
    <property type="entry name" value="WH_DNA-bd_sf"/>
</dbReference>
<dbReference type="Gene3D" id="3.30.70.330">
    <property type="match status" value="1"/>
</dbReference>
<dbReference type="Proteomes" id="UP000092993">
    <property type="component" value="Unassembled WGS sequence"/>
</dbReference>
<dbReference type="CDD" id="cd08029">
    <property type="entry name" value="LA_like_fungal"/>
    <property type="match status" value="1"/>
</dbReference>
<evidence type="ECO:0000313" key="8">
    <source>
        <dbReference type="Proteomes" id="UP000092993"/>
    </source>
</evidence>
<dbReference type="PANTHER" id="PTHR22792">
    <property type="entry name" value="LUPUS LA PROTEIN-RELATED"/>
    <property type="match status" value="1"/>
</dbReference>
<evidence type="ECO:0000256" key="5">
    <source>
        <dbReference type="SAM" id="MobiDB-lite"/>
    </source>
</evidence>
<feature type="domain" description="HTH La-type RNA-binding" evidence="6">
    <location>
        <begin position="42"/>
        <end position="134"/>
    </location>
</feature>
<evidence type="ECO:0000259" key="6">
    <source>
        <dbReference type="PROSITE" id="PS50961"/>
    </source>
</evidence>
<dbReference type="PROSITE" id="PS50961">
    <property type="entry name" value="HTH_LA"/>
    <property type="match status" value="1"/>
</dbReference>
<comment type="subcellular location">
    <subcellularLocation>
        <location evidence="1">Nucleus</location>
    </subcellularLocation>
</comment>
<feature type="compositionally biased region" description="Basic and acidic residues" evidence="5">
    <location>
        <begin position="402"/>
        <end position="422"/>
    </location>
</feature>
<dbReference type="OMA" id="QFERSIY"/>
<dbReference type="Pfam" id="PF05383">
    <property type="entry name" value="La"/>
    <property type="match status" value="1"/>
</dbReference>
<dbReference type="AlphaFoldDB" id="A0A1C7MCV3"/>
<dbReference type="EMBL" id="LUGG01000005">
    <property type="protein sequence ID" value="OBZ74753.1"/>
    <property type="molecule type" value="Genomic_DNA"/>
</dbReference>
<dbReference type="InterPro" id="IPR045180">
    <property type="entry name" value="La_dom_prot"/>
</dbReference>
<evidence type="ECO:0000256" key="3">
    <source>
        <dbReference type="ARBA" id="ARBA00023242"/>
    </source>
</evidence>
<evidence type="ECO:0000256" key="4">
    <source>
        <dbReference type="PROSITE-ProRule" id="PRU00332"/>
    </source>
</evidence>
<dbReference type="STRING" id="5627.A0A1C7MCV3"/>
<feature type="region of interest" description="Disordered" evidence="5">
    <location>
        <begin position="247"/>
        <end position="271"/>
    </location>
</feature>
<protein>
    <submittedName>
        <fullName evidence="7">La</fullName>
    </submittedName>
</protein>
<dbReference type="InterPro" id="IPR002344">
    <property type="entry name" value="Lupus_La"/>
</dbReference>
<dbReference type="PANTHER" id="PTHR22792:SF140">
    <property type="entry name" value="ACHILLES, ISOFORM A"/>
    <property type="match status" value="1"/>
</dbReference>
<evidence type="ECO:0000256" key="2">
    <source>
        <dbReference type="ARBA" id="ARBA00022884"/>
    </source>
</evidence>
<keyword evidence="8" id="KW-1185">Reference proteome</keyword>